<name>A0A9X3EQU8_9BACT</name>
<dbReference type="PANTHER" id="PTHR43581">
    <property type="entry name" value="ATP/GTP PHOSPHATASE"/>
    <property type="match status" value="1"/>
</dbReference>
<dbReference type="InterPro" id="IPR003959">
    <property type="entry name" value="ATPase_AAA_core"/>
</dbReference>
<proteinExistence type="predicted"/>
<dbReference type="Pfam" id="PF13175">
    <property type="entry name" value="AAA_15"/>
    <property type="match status" value="1"/>
</dbReference>
<reference evidence="3" key="1">
    <citation type="submission" date="2022-11" db="EMBL/GenBank/DDBJ databases">
        <title>Minimal conservation of predation-associated metabolite biosynthetic gene clusters underscores biosynthetic potential of Myxococcota including descriptions for ten novel species: Archangium lansinium sp. nov., Myxococcus landrumus sp. nov., Nannocystis bai.</title>
        <authorList>
            <person name="Ahearne A."/>
            <person name="Stevens C."/>
            <person name="Phillips K."/>
        </authorList>
    </citation>
    <scope>NUCLEOTIDE SEQUENCE</scope>
    <source>
        <strain evidence="3">Na p29</strain>
    </source>
</reference>
<dbReference type="AlphaFoldDB" id="A0A9X3EQU8"/>
<keyword evidence="4" id="KW-1185">Reference proteome</keyword>
<feature type="domain" description="ATPase AAA-type core" evidence="2">
    <location>
        <begin position="256"/>
        <end position="330"/>
    </location>
</feature>
<gene>
    <name evidence="3" type="ORF">OV079_22050</name>
</gene>
<feature type="domain" description="Endonuclease GajA/Old nuclease/RecF-like AAA" evidence="1">
    <location>
        <begin position="1"/>
        <end position="47"/>
    </location>
</feature>
<accession>A0A9X3EQU8</accession>
<protein>
    <submittedName>
        <fullName evidence="3">AAA family ATPase</fullName>
    </submittedName>
</protein>
<dbReference type="SUPFAM" id="SSF52540">
    <property type="entry name" value="P-loop containing nucleoside triphosphate hydrolases"/>
    <property type="match status" value="1"/>
</dbReference>
<dbReference type="InterPro" id="IPR014555">
    <property type="entry name" value="RecF-like"/>
</dbReference>
<dbReference type="InterPro" id="IPR051396">
    <property type="entry name" value="Bact_Antivir_Def_Nuclease"/>
</dbReference>
<dbReference type="Proteomes" id="UP001150924">
    <property type="component" value="Unassembled WGS sequence"/>
</dbReference>
<sequence>MLARLHVQNFKCLRDVDIAFGPFTVLIGPNDSGKSSILDALRILGRTMREPLADIFRGDDEWRHLAWKGTNVSSFALEVGYKNGPQERTYKLVLSALNVFEEHISEDNAGPVHVFKVPRRAGTRLRDHAGGAFVPSIKGSNIAADHSLRSFYGSHKSDLHALVEIPRYHLNPEHLRSTAPTLRDAVLAPTGDNLVAVLDRLISGPDRSVIVRLEKALHEAIPTIRGISLPAVAGQAGTKTLEFVLDNAQNGPPVTIPCAHASDGAMLLTAFLALAFSDEPGMILVEEPENGLHPSRLREVVEMLRKISTGAVGNTPRQVIVTTHSPLLLNYTQPEEVRIVQRDRERGTIVTPMSDVPDVHELLDEFGTGELWYLLGEQALVEGKKP</sequence>
<comment type="caution">
    <text evidence="3">The sequence shown here is derived from an EMBL/GenBank/DDBJ whole genome shotgun (WGS) entry which is preliminary data.</text>
</comment>
<evidence type="ECO:0000259" key="2">
    <source>
        <dbReference type="Pfam" id="PF13304"/>
    </source>
</evidence>
<dbReference type="InterPro" id="IPR041685">
    <property type="entry name" value="AAA_GajA/Old/RecF-like"/>
</dbReference>
<dbReference type="GO" id="GO:0005524">
    <property type="term" value="F:ATP binding"/>
    <property type="evidence" value="ECO:0007669"/>
    <property type="project" value="InterPro"/>
</dbReference>
<evidence type="ECO:0000313" key="3">
    <source>
        <dbReference type="EMBL" id="MCY1008191.1"/>
    </source>
</evidence>
<dbReference type="PANTHER" id="PTHR43581:SF4">
    <property type="entry name" value="ATP_GTP PHOSPHATASE"/>
    <property type="match status" value="1"/>
</dbReference>
<dbReference type="EMBL" id="JAPNKE010000002">
    <property type="protein sequence ID" value="MCY1008191.1"/>
    <property type="molecule type" value="Genomic_DNA"/>
</dbReference>
<dbReference type="Gene3D" id="3.40.50.300">
    <property type="entry name" value="P-loop containing nucleotide triphosphate hydrolases"/>
    <property type="match status" value="2"/>
</dbReference>
<organism evidence="3 4">
    <name type="scientific">Nannocystis pusilla</name>
    <dbReference type="NCBI Taxonomy" id="889268"/>
    <lineage>
        <taxon>Bacteria</taxon>
        <taxon>Pseudomonadati</taxon>
        <taxon>Myxococcota</taxon>
        <taxon>Polyangia</taxon>
        <taxon>Nannocystales</taxon>
        <taxon>Nannocystaceae</taxon>
        <taxon>Nannocystis</taxon>
    </lineage>
</organism>
<dbReference type="Pfam" id="PF13304">
    <property type="entry name" value="AAA_21"/>
    <property type="match status" value="1"/>
</dbReference>
<dbReference type="PIRSF" id="PIRSF029347">
    <property type="entry name" value="RecF"/>
    <property type="match status" value="1"/>
</dbReference>
<dbReference type="RefSeq" id="WP_267770833.1">
    <property type="nucleotide sequence ID" value="NZ_JAPNKE010000002.1"/>
</dbReference>
<dbReference type="InterPro" id="IPR027417">
    <property type="entry name" value="P-loop_NTPase"/>
</dbReference>
<evidence type="ECO:0000259" key="1">
    <source>
        <dbReference type="Pfam" id="PF13175"/>
    </source>
</evidence>
<dbReference type="GO" id="GO:0016887">
    <property type="term" value="F:ATP hydrolysis activity"/>
    <property type="evidence" value="ECO:0007669"/>
    <property type="project" value="InterPro"/>
</dbReference>
<evidence type="ECO:0000313" key="4">
    <source>
        <dbReference type="Proteomes" id="UP001150924"/>
    </source>
</evidence>